<dbReference type="InterPro" id="IPR000983">
    <property type="entry name" value="Bac_GSPG_pilin"/>
</dbReference>
<dbReference type="NCBIfam" id="TIGR02532">
    <property type="entry name" value="IV_pilin_GFxxxE"/>
    <property type="match status" value="1"/>
</dbReference>
<dbReference type="PRINTS" id="PR00813">
    <property type="entry name" value="BCTERIALGSPG"/>
</dbReference>
<feature type="transmembrane region" description="Helical" evidence="2">
    <location>
        <begin position="12"/>
        <end position="31"/>
    </location>
</feature>
<gene>
    <name evidence="3" type="ORF">SE37_07695</name>
</gene>
<reference evidence="3 4" key="1">
    <citation type="submission" date="2015-01" db="EMBL/GenBank/DDBJ databases">
        <title>Genome sequence of the anaerobic bacterium Geobacter soli GSS01, a dissimilatory Fe(III) reducer from soil.</title>
        <authorList>
            <person name="Yang G."/>
            <person name="Zhou S."/>
        </authorList>
    </citation>
    <scope>NUCLEOTIDE SEQUENCE [LARGE SCALE GENOMIC DNA]</scope>
    <source>
        <strain evidence="3 4">GSS01</strain>
    </source>
</reference>
<evidence type="ECO:0000313" key="3">
    <source>
        <dbReference type="EMBL" id="KIE42516.1"/>
    </source>
</evidence>
<dbReference type="Proteomes" id="UP000031433">
    <property type="component" value="Unassembled WGS sequence"/>
</dbReference>
<comment type="caution">
    <text evidence="3">The sequence shown here is derived from an EMBL/GenBank/DDBJ whole genome shotgun (WGS) entry which is preliminary data.</text>
</comment>
<dbReference type="PANTHER" id="PTHR30093">
    <property type="entry name" value="GENERAL SECRETION PATHWAY PROTEIN G"/>
    <property type="match status" value="1"/>
</dbReference>
<dbReference type="Gene3D" id="3.30.700.10">
    <property type="entry name" value="Glycoprotein, Type 4 Pilin"/>
    <property type="match status" value="1"/>
</dbReference>
<keyword evidence="2" id="KW-0812">Transmembrane</keyword>
<dbReference type="GO" id="GO:0015627">
    <property type="term" value="C:type II protein secretion system complex"/>
    <property type="evidence" value="ECO:0007669"/>
    <property type="project" value="InterPro"/>
</dbReference>
<keyword evidence="4" id="KW-1185">Reference proteome</keyword>
<dbReference type="SUPFAM" id="SSF54523">
    <property type="entry name" value="Pili subunits"/>
    <property type="match status" value="1"/>
</dbReference>
<evidence type="ECO:0000313" key="4">
    <source>
        <dbReference type="Proteomes" id="UP000031433"/>
    </source>
</evidence>
<evidence type="ECO:0000256" key="1">
    <source>
        <dbReference type="ARBA" id="ARBA00022481"/>
    </source>
</evidence>
<dbReference type="InterPro" id="IPR045584">
    <property type="entry name" value="Pilin-like"/>
</dbReference>
<accession>A0A0C1QWJ5</accession>
<organism evidence="3 4">
    <name type="scientific">Geobacter soli</name>
    <dbReference type="NCBI Taxonomy" id="1510391"/>
    <lineage>
        <taxon>Bacteria</taxon>
        <taxon>Pseudomonadati</taxon>
        <taxon>Thermodesulfobacteriota</taxon>
        <taxon>Desulfuromonadia</taxon>
        <taxon>Geobacterales</taxon>
        <taxon>Geobacteraceae</taxon>
        <taxon>Geobacter</taxon>
    </lineage>
</organism>
<dbReference type="AlphaFoldDB" id="A0A0C1QWJ5"/>
<dbReference type="InterPro" id="IPR012902">
    <property type="entry name" value="N_methyl_site"/>
</dbReference>
<dbReference type="GO" id="GO:0015628">
    <property type="term" value="P:protein secretion by the type II secretion system"/>
    <property type="evidence" value="ECO:0007669"/>
    <property type="project" value="InterPro"/>
</dbReference>
<dbReference type="Pfam" id="PF07963">
    <property type="entry name" value="N_methyl"/>
    <property type="match status" value="1"/>
</dbReference>
<dbReference type="PROSITE" id="PS00409">
    <property type="entry name" value="PROKAR_NTER_METHYL"/>
    <property type="match status" value="1"/>
</dbReference>
<dbReference type="EMBL" id="JXBL01000001">
    <property type="protein sequence ID" value="KIE42516.1"/>
    <property type="molecule type" value="Genomic_DNA"/>
</dbReference>
<sequence>MLQKLRNRKGFTLIELLIVVAIIGILAAIAIPQFSAYREKAYNSAANSDLKNVKTGMESFMADNQEYPGKVDYAQ</sequence>
<name>A0A0C1QWJ5_9BACT</name>
<keyword evidence="1" id="KW-0488">Methylation</keyword>
<keyword evidence="2" id="KW-0472">Membrane</keyword>
<proteinExistence type="predicted"/>
<dbReference type="RefSeq" id="WP_039645155.1">
    <property type="nucleotide sequence ID" value="NZ_JXBL01000001.1"/>
</dbReference>
<protein>
    <submittedName>
        <fullName evidence="3">Pilus assembly protein</fullName>
    </submittedName>
</protein>
<evidence type="ECO:0000256" key="2">
    <source>
        <dbReference type="SAM" id="Phobius"/>
    </source>
</evidence>
<keyword evidence="2" id="KW-1133">Transmembrane helix</keyword>
<dbReference type="SMR" id="A0A0C1QWJ5"/>